<dbReference type="KEGG" id="upv:EJN92_01300"/>
<protein>
    <submittedName>
        <fullName evidence="2">Aminopeptidase P family protein</fullName>
    </submittedName>
</protein>
<evidence type="ECO:0000259" key="1">
    <source>
        <dbReference type="Pfam" id="PF00557"/>
    </source>
</evidence>
<keyword evidence="2" id="KW-0378">Hydrolase</keyword>
<gene>
    <name evidence="2" type="ORF">EJN92_01300</name>
</gene>
<reference evidence="2 3" key="1">
    <citation type="journal article" date="2011" name="Int. J. Syst. Evol. Microbiol.">
        <title>Description of Undibacterium oligocarboniphilum sp. nov., isolated from purified water, and Undibacterium pigrum strain CCUG 49012 as the type strain of Undibacterium parvum sp. nov., and emended descriptions of the genus Undibacterium and the species Undibacterium pigrum.</title>
        <authorList>
            <person name="Eder W."/>
            <person name="Wanner G."/>
            <person name="Ludwig W."/>
            <person name="Busse H.J."/>
            <person name="Ziemke-Kageler F."/>
            <person name="Lang E."/>
        </authorList>
    </citation>
    <scope>NUCLEOTIDE SEQUENCE [LARGE SCALE GENOMIC DNA]</scope>
    <source>
        <strain evidence="2 3">DSM 23061</strain>
    </source>
</reference>
<keyword evidence="2" id="KW-0031">Aminopeptidase</keyword>
<evidence type="ECO:0000313" key="2">
    <source>
        <dbReference type="EMBL" id="AZP14341.1"/>
    </source>
</evidence>
<dbReference type="SUPFAM" id="SSF55920">
    <property type="entry name" value="Creatinase/aminopeptidase"/>
    <property type="match status" value="1"/>
</dbReference>
<organism evidence="2 3">
    <name type="scientific">Undibacterium parvum</name>
    <dbReference type="NCBI Taxonomy" id="401471"/>
    <lineage>
        <taxon>Bacteria</taxon>
        <taxon>Pseudomonadati</taxon>
        <taxon>Pseudomonadota</taxon>
        <taxon>Betaproteobacteria</taxon>
        <taxon>Burkholderiales</taxon>
        <taxon>Oxalobacteraceae</taxon>
        <taxon>Undibacterium</taxon>
    </lineage>
</organism>
<sequence>MAEHRKAQNAAKSVLDRLPELITARDTEQSIATKAHEMLRELGYPDTWYYHCPALVLLGSRSCLSVSGKAYQASDEAVGLSNLITIDLSPTHEQYWGDCARSFPVEHGRVAVRPENIEFKNGMRFLEQLHQKMLRLVHPETSFGQLFEWSNVCIRESGFVNLDYRSNVGHSIAVRKEDRQFIEANNQVKLGDIPFFSFEPFVRLKGGNWGFKHEDVFFFNQAGMLEML</sequence>
<evidence type="ECO:0000313" key="3">
    <source>
        <dbReference type="Proteomes" id="UP000275663"/>
    </source>
</evidence>
<feature type="domain" description="Peptidase M24" evidence="1">
    <location>
        <begin position="3"/>
        <end position="216"/>
    </location>
</feature>
<keyword evidence="3" id="KW-1185">Reference proteome</keyword>
<keyword evidence="2" id="KW-0645">Protease</keyword>
<dbReference type="OrthoDB" id="9815473at2"/>
<dbReference type="PANTHER" id="PTHR46112:SF2">
    <property type="entry name" value="XAA-PRO AMINOPEPTIDASE P-RELATED"/>
    <property type="match status" value="1"/>
</dbReference>
<dbReference type="Gene3D" id="3.90.230.10">
    <property type="entry name" value="Creatinase/methionine aminopeptidase superfamily"/>
    <property type="match status" value="1"/>
</dbReference>
<dbReference type="InterPro" id="IPR036005">
    <property type="entry name" value="Creatinase/aminopeptidase-like"/>
</dbReference>
<dbReference type="InterPro" id="IPR000994">
    <property type="entry name" value="Pept_M24"/>
</dbReference>
<dbReference type="PANTHER" id="PTHR46112">
    <property type="entry name" value="AMINOPEPTIDASE"/>
    <property type="match status" value="1"/>
</dbReference>
<dbReference type="GO" id="GO:0004177">
    <property type="term" value="F:aminopeptidase activity"/>
    <property type="evidence" value="ECO:0007669"/>
    <property type="project" value="UniProtKB-KW"/>
</dbReference>
<proteinExistence type="predicted"/>
<accession>A0A3S9HQG0</accession>
<dbReference type="AlphaFoldDB" id="A0A3S9HQG0"/>
<dbReference type="InterPro" id="IPR050659">
    <property type="entry name" value="Peptidase_M24B"/>
</dbReference>
<dbReference type="EMBL" id="CP034464">
    <property type="protein sequence ID" value="AZP14341.1"/>
    <property type="molecule type" value="Genomic_DNA"/>
</dbReference>
<name>A0A3S9HQG0_9BURK</name>
<dbReference type="Pfam" id="PF00557">
    <property type="entry name" value="Peptidase_M24"/>
    <property type="match status" value="1"/>
</dbReference>
<dbReference type="CDD" id="cd01066">
    <property type="entry name" value="APP_MetAP"/>
    <property type="match status" value="1"/>
</dbReference>
<dbReference type="Proteomes" id="UP000275663">
    <property type="component" value="Chromosome"/>
</dbReference>